<accession>A0ACB5UC94</accession>
<evidence type="ECO:0000313" key="1">
    <source>
        <dbReference type="EMBL" id="GMF07357.1"/>
    </source>
</evidence>
<organism evidence="1 2">
    <name type="scientific">Ambrosiozyma monospora</name>
    <name type="common">Yeast</name>
    <name type="synonym">Endomycopsis monosporus</name>
    <dbReference type="NCBI Taxonomy" id="43982"/>
    <lineage>
        <taxon>Eukaryota</taxon>
        <taxon>Fungi</taxon>
        <taxon>Dikarya</taxon>
        <taxon>Ascomycota</taxon>
        <taxon>Saccharomycotina</taxon>
        <taxon>Pichiomycetes</taxon>
        <taxon>Pichiales</taxon>
        <taxon>Pichiaceae</taxon>
        <taxon>Ambrosiozyma</taxon>
    </lineage>
</organism>
<proteinExistence type="predicted"/>
<keyword evidence="2" id="KW-1185">Reference proteome</keyword>
<dbReference type="EMBL" id="BSXS01016151">
    <property type="protein sequence ID" value="GMF07357.1"/>
    <property type="molecule type" value="Genomic_DNA"/>
</dbReference>
<dbReference type="Proteomes" id="UP001165064">
    <property type="component" value="Unassembled WGS sequence"/>
</dbReference>
<sequence length="304" mass="34864">MFEQGLGQAIGLEREANKDIPGFEKLEQIFEPPGVFRAWLKDIVNKYYWESESYPSKHHVFTRTGRTLHKVDLFRIHNGASLKWSCSENGRISFLNISGGGATLYSNFLYFPALACLRLFNVQTSVPTLKNIPNSVFYLNVCSVMILDIDFISTRSPNIVSIPSNLNHLVISSPDMMNVLQLKSCYWRTFEITLNDTTPMHNFYHHTSTVSLWEKIPSSVKNYIINLPNHWENREIEIARIPFLKNSRGAGREVKINLPSKLSYVVYICSKKDESVVRQIHDALFDHVGKRCTPLSCLQQSYAI</sequence>
<evidence type="ECO:0000313" key="2">
    <source>
        <dbReference type="Proteomes" id="UP001165064"/>
    </source>
</evidence>
<reference evidence="1" key="1">
    <citation type="submission" date="2023-04" db="EMBL/GenBank/DDBJ databases">
        <title>Ambrosiozyma monospora NBRC 10751.</title>
        <authorList>
            <person name="Ichikawa N."/>
            <person name="Sato H."/>
            <person name="Tonouchi N."/>
        </authorList>
    </citation>
    <scope>NUCLEOTIDE SEQUENCE</scope>
    <source>
        <strain evidence="1">NBRC 10751</strain>
    </source>
</reference>
<comment type="caution">
    <text evidence="1">The sequence shown here is derived from an EMBL/GenBank/DDBJ whole genome shotgun (WGS) entry which is preliminary data.</text>
</comment>
<protein>
    <submittedName>
        <fullName evidence="1">Unnamed protein product</fullName>
    </submittedName>
</protein>
<name>A0ACB5UC94_AMBMO</name>
<gene>
    <name evidence="1" type="ORF">Amon02_001286700</name>
</gene>